<organism evidence="8">
    <name type="scientific">Beauveria bassiana</name>
    <name type="common">White muscardine disease fungus</name>
    <name type="synonym">Tritirachium shiotae</name>
    <dbReference type="NCBI Taxonomy" id="176275"/>
    <lineage>
        <taxon>Eukaryota</taxon>
        <taxon>Fungi</taxon>
        <taxon>Dikarya</taxon>
        <taxon>Ascomycota</taxon>
        <taxon>Pezizomycotina</taxon>
        <taxon>Sordariomycetes</taxon>
        <taxon>Hypocreomycetidae</taxon>
        <taxon>Hypocreales</taxon>
        <taxon>Cordycipitaceae</taxon>
        <taxon>Beauveria</taxon>
    </lineage>
</organism>
<evidence type="ECO:0000313" key="8">
    <source>
        <dbReference type="EMBL" id="AFO53620.1"/>
    </source>
</evidence>
<dbReference type="Gene3D" id="4.10.240.10">
    <property type="entry name" value="Zn(2)-C6 fungal-type DNA-binding domain"/>
    <property type="match status" value="1"/>
</dbReference>
<feature type="region of interest" description="Disordered" evidence="6">
    <location>
        <begin position="49"/>
        <end position="78"/>
    </location>
</feature>
<dbReference type="PRINTS" id="PR00755">
    <property type="entry name" value="AFLATOXINBRP"/>
</dbReference>
<evidence type="ECO:0000256" key="1">
    <source>
        <dbReference type="ARBA" id="ARBA00004123"/>
    </source>
</evidence>
<dbReference type="InterPro" id="IPR051711">
    <property type="entry name" value="Stress_Response_Reg"/>
</dbReference>
<gene>
    <name evidence="8" type="primary">AflR</name>
</gene>
<dbReference type="SUPFAM" id="SSF57701">
    <property type="entry name" value="Zn2/Cys6 DNA-binding domain"/>
    <property type="match status" value="1"/>
</dbReference>
<feature type="compositionally biased region" description="Polar residues" evidence="6">
    <location>
        <begin position="69"/>
        <end position="78"/>
    </location>
</feature>
<evidence type="ECO:0000256" key="2">
    <source>
        <dbReference type="ARBA" id="ARBA00023015"/>
    </source>
</evidence>
<dbReference type="CDD" id="cd00067">
    <property type="entry name" value="GAL4"/>
    <property type="match status" value="1"/>
</dbReference>
<evidence type="ECO:0000256" key="3">
    <source>
        <dbReference type="ARBA" id="ARBA00023125"/>
    </source>
</evidence>
<keyword evidence="4" id="KW-0804">Transcription</keyword>
<dbReference type="GO" id="GO:0043565">
    <property type="term" value="F:sequence-specific DNA binding"/>
    <property type="evidence" value="ECO:0007669"/>
    <property type="project" value="TreeGrafter"/>
</dbReference>
<keyword evidence="2" id="KW-0805">Transcription regulation</keyword>
<keyword evidence="5" id="KW-0539">Nucleus</keyword>
<dbReference type="EMBL" id="JX028830">
    <property type="protein sequence ID" value="AFO53620.1"/>
    <property type="molecule type" value="Genomic_DNA"/>
</dbReference>
<accession>I7CHQ6</accession>
<protein>
    <submittedName>
        <fullName evidence="8">AflR-like C6 transcription factor</fullName>
    </submittedName>
</protein>
<dbReference type="InterPro" id="IPR036864">
    <property type="entry name" value="Zn2-C6_fun-type_DNA-bd_sf"/>
</dbReference>
<dbReference type="PANTHER" id="PTHR47540:SF2">
    <property type="entry name" value="ZN(II)2CYS6 TRANSCRIPTION FACTOR (EUROFUNG)"/>
    <property type="match status" value="1"/>
</dbReference>
<evidence type="ECO:0000256" key="6">
    <source>
        <dbReference type="SAM" id="MobiDB-lite"/>
    </source>
</evidence>
<dbReference type="PANTHER" id="PTHR47540">
    <property type="entry name" value="THIAMINE REPRESSIBLE GENES REGULATORY PROTEIN THI5"/>
    <property type="match status" value="1"/>
</dbReference>
<evidence type="ECO:0000256" key="4">
    <source>
        <dbReference type="ARBA" id="ARBA00023163"/>
    </source>
</evidence>
<dbReference type="GO" id="GO:0000981">
    <property type="term" value="F:DNA-binding transcription factor activity, RNA polymerase II-specific"/>
    <property type="evidence" value="ECO:0007669"/>
    <property type="project" value="InterPro"/>
</dbReference>
<dbReference type="SMART" id="SM00066">
    <property type="entry name" value="GAL4"/>
    <property type="match status" value="1"/>
</dbReference>
<dbReference type="GO" id="GO:0008270">
    <property type="term" value="F:zinc ion binding"/>
    <property type="evidence" value="ECO:0007669"/>
    <property type="project" value="InterPro"/>
</dbReference>
<dbReference type="AlphaFoldDB" id="I7CHQ6"/>
<sequence length="341" mass="36825">MMNRPRLKRCCDACRASKVRCEGQKPSCKRCIQSQYSCIYSLSGKVGRPSHKQARRQNNSPPQGLLSPSEGNSRIGSVLNTPISTSINVAETGNNITTTSTSEDASGDMPDVSLESILLADGGAAGPEFWAECILPGIDPPSTHSVPFSGCATAIANTQSDAESLCRRLRLPDMAIDNTPHFRSFDTISRQLSTIMTCSCSMQSGIGLGVATTCLAILDGYRAILRQMMGNASWKCTQQHSIKEPEGIAIRFLQEVHTFSNVVNQFEERYSCHGASHSVPAVMSAVLQDGLQSVIRQAIRRLQSDIAGDAPSTSHLVSSQLLECSNIASLLETDLHHGNRQ</sequence>
<evidence type="ECO:0000259" key="7">
    <source>
        <dbReference type="PROSITE" id="PS50048"/>
    </source>
</evidence>
<keyword evidence="3" id="KW-0238">DNA-binding</keyword>
<comment type="subcellular location">
    <subcellularLocation>
        <location evidence="1">Nucleus</location>
    </subcellularLocation>
</comment>
<dbReference type="GO" id="GO:0045944">
    <property type="term" value="P:positive regulation of transcription by RNA polymerase II"/>
    <property type="evidence" value="ECO:0007669"/>
    <property type="project" value="TreeGrafter"/>
</dbReference>
<name>I7CHQ6_BEABA</name>
<proteinExistence type="predicted"/>
<dbReference type="Pfam" id="PF00172">
    <property type="entry name" value="Zn_clus"/>
    <property type="match status" value="1"/>
</dbReference>
<dbReference type="PROSITE" id="PS50048">
    <property type="entry name" value="ZN2_CY6_FUNGAL_2"/>
    <property type="match status" value="1"/>
</dbReference>
<dbReference type="InterPro" id="IPR001138">
    <property type="entry name" value="Zn2Cys6_DnaBD"/>
</dbReference>
<evidence type="ECO:0000256" key="5">
    <source>
        <dbReference type="ARBA" id="ARBA00023242"/>
    </source>
</evidence>
<dbReference type="GO" id="GO:0005634">
    <property type="term" value="C:nucleus"/>
    <property type="evidence" value="ECO:0007669"/>
    <property type="project" value="UniProtKB-SubCell"/>
</dbReference>
<reference evidence="8" key="1">
    <citation type="submission" date="2012-05" db="EMBL/GenBank/DDBJ databases">
        <authorList>
            <person name="Zhou Y."/>
            <person name="Zhang Y."/>
            <person name="Luo Z."/>
            <person name="Fan Y."/>
            <person name="Pei Y."/>
        </authorList>
    </citation>
    <scope>NUCLEOTIDE SEQUENCE</scope>
    <source>
        <strain evidence="8">Bb0062</strain>
    </source>
</reference>
<feature type="domain" description="Zn(2)-C6 fungal-type" evidence="7">
    <location>
        <begin position="10"/>
        <end position="40"/>
    </location>
</feature>